<comment type="caution">
    <text evidence="1">The sequence shown here is derived from an EMBL/GenBank/DDBJ whole genome shotgun (WGS) entry which is preliminary data.</text>
</comment>
<dbReference type="AlphaFoldDB" id="A0A8I0ET81"/>
<evidence type="ECO:0000313" key="2">
    <source>
        <dbReference type="Proteomes" id="UP000620591"/>
    </source>
</evidence>
<dbReference type="RefSeq" id="WP_187768836.1">
    <property type="nucleotide sequence ID" value="NZ_JACTVM010000001.1"/>
</dbReference>
<reference evidence="1" key="1">
    <citation type="submission" date="2020-09" db="EMBL/GenBank/DDBJ databases">
        <title>Novel species in genus Aeromicrobium.</title>
        <authorList>
            <person name="Zhang G."/>
        </authorList>
    </citation>
    <scope>NUCLEOTIDE SEQUENCE</scope>
    <source>
        <strain evidence="1">Zg-636</strain>
    </source>
</reference>
<organism evidence="1 2">
    <name type="scientific">Aeromicrobium senzhongii</name>
    <dbReference type="NCBI Taxonomy" id="2663859"/>
    <lineage>
        <taxon>Bacteria</taxon>
        <taxon>Bacillati</taxon>
        <taxon>Actinomycetota</taxon>
        <taxon>Actinomycetes</taxon>
        <taxon>Propionibacteriales</taxon>
        <taxon>Nocardioidaceae</taxon>
        <taxon>Aeromicrobium</taxon>
    </lineage>
</organism>
<name>A0A8I0ET81_9ACTN</name>
<accession>A0A8I0ET81</accession>
<dbReference type="Proteomes" id="UP000620591">
    <property type="component" value="Unassembled WGS sequence"/>
</dbReference>
<proteinExistence type="predicted"/>
<dbReference type="EMBL" id="JACTVM010000001">
    <property type="protein sequence ID" value="MBC9225750.1"/>
    <property type="molecule type" value="Genomic_DNA"/>
</dbReference>
<evidence type="ECO:0000313" key="1">
    <source>
        <dbReference type="EMBL" id="MBC9225750.1"/>
    </source>
</evidence>
<sequence>MSDVRVYGAADVQALRALADDQPVTLDYVIAASTDEEDEYDALMTAAEDGPVVVCALVEADGAPVRLDDLQSLHVDADGSGDLAWYAPQELDDVIELLGA</sequence>
<protein>
    <submittedName>
        <fullName evidence="1">Uncharacterized protein</fullName>
    </submittedName>
</protein>
<gene>
    <name evidence="1" type="ORF">IBG24_05415</name>
</gene>